<keyword evidence="3" id="KW-0479">Metal-binding</keyword>
<dbReference type="PROSITE" id="PS50880">
    <property type="entry name" value="TOPRIM"/>
    <property type="match status" value="1"/>
</dbReference>
<comment type="caution">
    <text evidence="8">The sequence shown here is derived from an EMBL/GenBank/DDBJ whole genome shotgun (WGS) entry which is preliminary data.</text>
</comment>
<dbReference type="Gene3D" id="3.30.565.10">
    <property type="entry name" value="Histidine kinase-like ATPase, C-terminal domain"/>
    <property type="match status" value="1"/>
</dbReference>
<dbReference type="Pfam" id="PF00204">
    <property type="entry name" value="DNA_gyraseB"/>
    <property type="match status" value="1"/>
</dbReference>
<dbReference type="PANTHER" id="PTHR45866:SF2">
    <property type="entry name" value="DNA TOPOISOMERASE (ATP-HYDROLYZING)"/>
    <property type="match status" value="1"/>
</dbReference>
<dbReference type="GO" id="GO:0003677">
    <property type="term" value="F:DNA binding"/>
    <property type="evidence" value="ECO:0007669"/>
    <property type="project" value="UniProtKB-KW"/>
</dbReference>
<gene>
    <name evidence="8" type="ORF">GSM42_15850</name>
</gene>
<organism evidence="8 9">
    <name type="scientific">Shimazuella alba</name>
    <dbReference type="NCBI Taxonomy" id="2690964"/>
    <lineage>
        <taxon>Bacteria</taxon>
        <taxon>Bacillati</taxon>
        <taxon>Bacillota</taxon>
        <taxon>Bacilli</taxon>
        <taxon>Bacillales</taxon>
        <taxon>Thermoactinomycetaceae</taxon>
        <taxon>Shimazuella</taxon>
    </lineage>
</organism>
<comment type="catalytic activity">
    <reaction evidence="1">
        <text>ATP-dependent breakage, passage and rejoining of double-stranded DNA.</text>
        <dbReference type="EC" id="5.6.2.2"/>
    </reaction>
</comment>
<evidence type="ECO:0000313" key="8">
    <source>
        <dbReference type="EMBL" id="MXQ55161.1"/>
    </source>
</evidence>
<dbReference type="InterPro" id="IPR006171">
    <property type="entry name" value="TOPRIM_dom"/>
</dbReference>
<dbReference type="InterPro" id="IPR002288">
    <property type="entry name" value="DNA_gyrase_B_C"/>
</dbReference>
<feature type="domain" description="Toprim" evidence="7">
    <location>
        <begin position="438"/>
        <end position="561"/>
    </location>
</feature>
<evidence type="ECO:0000256" key="3">
    <source>
        <dbReference type="ARBA" id="ARBA00022723"/>
    </source>
</evidence>
<keyword evidence="9" id="KW-1185">Reference proteome</keyword>
<evidence type="ECO:0000313" key="9">
    <source>
        <dbReference type="Proteomes" id="UP000430692"/>
    </source>
</evidence>
<accession>A0A6I4VWZ8</accession>
<dbReference type="AlphaFoldDB" id="A0A6I4VWZ8"/>
<dbReference type="GO" id="GO:0034335">
    <property type="term" value="F:DNA negative supercoiling activity"/>
    <property type="evidence" value="ECO:0007669"/>
    <property type="project" value="UniProtKB-ARBA"/>
</dbReference>
<dbReference type="InterPro" id="IPR013506">
    <property type="entry name" value="Topo_IIA_bsu_dom2"/>
</dbReference>
<keyword evidence="5" id="KW-0238">DNA-binding</keyword>
<evidence type="ECO:0000256" key="2">
    <source>
        <dbReference type="ARBA" id="ARBA00012895"/>
    </source>
</evidence>
<reference evidence="8 9" key="1">
    <citation type="submission" date="2019-12" db="EMBL/GenBank/DDBJ databases">
        <title>Whole-genome analyses of novel actinobacteria.</title>
        <authorList>
            <person name="Sahin N."/>
            <person name="Saygin H."/>
        </authorList>
    </citation>
    <scope>NUCLEOTIDE SEQUENCE [LARGE SCALE GENOMIC DNA]</scope>
    <source>
        <strain evidence="8 9">KC615</strain>
    </source>
</reference>
<dbReference type="PANTHER" id="PTHR45866">
    <property type="entry name" value="DNA GYRASE/TOPOISOMERASE SUBUNIT B"/>
    <property type="match status" value="1"/>
</dbReference>
<protein>
    <recommendedName>
        <fullName evidence="2">DNA topoisomerase (ATP-hydrolyzing)</fullName>
        <ecNumber evidence="2">5.6.2.2</ecNumber>
    </recommendedName>
</protein>
<dbReference type="InterPro" id="IPR036890">
    <property type="entry name" value="HATPase_C_sf"/>
</dbReference>
<dbReference type="InterPro" id="IPR000565">
    <property type="entry name" value="Topo_IIA_B"/>
</dbReference>
<dbReference type="EMBL" id="WUUL01000012">
    <property type="protein sequence ID" value="MXQ55161.1"/>
    <property type="molecule type" value="Genomic_DNA"/>
</dbReference>
<evidence type="ECO:0000256" key="5">
    <source>
        <dbReference type="ARBA" id="ARBA00023125"/>
    </source>
</evidence>
<dbReference type="Pfam" id="PF00986">
    <property type="entry name" value="DNA_gyraseB_C"/>
    <property type="match status" value="1"/>
</dbReference>
<evidence type="ECO:0000256" key="6">
    <source>
        <dbReference type="ARBA" id="ARBA00023235"/>
    </source>
</evidence>
<evidence type="ECO:0000256" key="1">
    <source>
        <dbReference type="ARBA" id="ARBA00000185"/>
    </source>
</evidence>
<dbReference type="GO" id="GO:0005524">
    <property type="term" value="F:ATP binding"/>
    <property type="evidence" value="ECO:0007669"/>
    <property type="project" value="InterPro"/>
</dbReference>
<dbReference type="Pfam" id="PF01751">
    <property type="entry name" value="Toprim"/>
    <property type="match status" value="1"/>
</dbReference>
<dbReference type="InterPro" id="IPR020568">
    <property type="entry name" value="Ribosomal_Su5_D2-typ_SF"/>
</dbReference>
<sequence length="662" mass="76050">MKQRKLKGVHLLSIDTYNSDSIQSLGILGGVRAKPASIGLENHNHTFIEILANAIDEYREGFGKEIIITKLLDRSITIQDFGRSVPMDKNKDGEYAYKKVFDELWSGGKYNNNDTTGNYQFSLGTNGVGATGTNYTSDYFECTAVNANGYKYYIRYEKGLQVGELIKEKHKLDYRGTLIHWLPSAEVFRGENEIDTDFIKETLKNQAIVNSGLKFTFINEIQGEEEVFFYENGVLDYIDELSGGKNFTDVVQFRTETQGKEKNEESEFKFKAEITFAFHNEVKHMQFFHNSSLLEHGGTPENYIKNAFTKAVDYLLKDKYTKGEKKVSFDDVKDSLIVISNSYSTISLYTDQTKKKMESKFVQEYMTQYLREKLEVYFIENPIQAQKIADQILINKRSREKAEKTRLDVKKKLQSSVNNITNRIDGFINCKSKDNNQTELYIVEGKSALGSTKQGRDAEFQAIYSLRGKILNCLKADYDKIFKNDIIVDMVKLLGCGIEVKSKYNKDLHTFDLNNLRWSKIIITTDADIDGFHIRTLLLTVLYRLMPTLIEAGKVYIAESPLYEITHKDKSYFAYSDKEKDAIVKKLKGKVVIQRSKGLGENTAEMMWETTMNPASRKLIQIVKEDVDVTQQHFELFLGDDLQGRKKYIEENLHAYIDVALD</sequence>
<name>A0A6I4VWZ8_9BACL</name>
<dbReference type="Gene3D" id="3.30.230.10">
    <property type="match status" value="1"/>
</dbReference>
<dbReference type="SUPFAM" id="SSF55874">
    <property type="entry name" value="ATPase domain of HSP90 chaperone/DNA topoisomerase II/histidine kinase"/>
    <property type="match status" value="1"/>
</dbReference>
<keyword evidence="6 8" id="KW-0413">Isomerase</keyword>
<dbReference type="Gene3D" id="3.40.50.670">
    <property type="match status" value="1"/>
</dbReference>
<dbReference type="InterPro" id="IPR001241">
    <property type="entry name" value="Topo_IIA"/>
</dbReference>
<dbReference type="Proteomes" id="UP000430692">
    <property type="component" value="Unassembled WGS sequence"/>
</dbReference>
<dbReference type="GO" id="GO:0046872">
    <property type="term" value="F:metal ion binding"/>
    <property type="evidence" value="ECO:0007669"/>
    <property type="project" value="UniProtKB-KW"/>
</dbReference>
<evidence type="ECO:0000259" key="7">
    <source>
        <dbReference type="PROSITE" id="PS50880"/>
    </source>
</evidence>
<dbReference type="InterPro" id="IPR014721">
    <property type="entry name" value="Ribsml_uS5_D2-typ_fold_subgr"/>
</dbReference>
<proteinExistence type="predicted"/>
<dbReference type="PRINTS" id="PR00418">
    <property type="entry name" value="TPI2FAMILY"/>
</dbReference>
<dbReference type="SUPFAM" id="SSF56719">
    <property type="entry name" value="Type II DNA topoisomerase"/>
    <property type="match status" value="1"/>
</dbReference>
<dbReference type="PRINTS" id="PR01159">
    <property type="entry name" value="DNAGYRASEB"/>
</dbReference>
<evidence type="ECO:0000256" key="4">
    <source>
        <dbReference type="ARBA" id="ARBA00022842"/>
    </source>
</evidence>
<dbReference type="SMART" id="SM00433">
    <property type="entry name" value="TOP2c"/>
    <property type="match status" value="1"/>
</dbReference>
<dbReference type="InterPro" id="IPR013760">
    <property type="entry name" value="Topo_IIA-like_dom_sf"/>
</dbReference>
<dbReference type="GO" id="GO:0006265">
    <property type="term" value="P:DNA topological change"/>
    <property type="evidence" value="ECO:0007669"/>
    <property type="project" value="InterPro"/>
</dbReference>
<dbReference type="EC" id="5.6.2.2" evidence="2"/>
<keyword evidence="4" id="KW-0460">Magnesium</keyword>
<dbReference type="SUPFAM" id="SSF54211">
    <property type="entry name" value="Ribosomal protein S5 domain 2-like"/>
    <property type="match status" value="1"/>
</dbReference>
<dbReference type="InterPro" id="IPR013759">
    <property type="entry name" value="Topo_IIA_B_C"/>
</dbReference>